<evidence type="ECO:0000313" key="1">
    <source>
        <dbReference type="EMBL" id="MCA6064360.1"/>
    </source>
</evidence>
<dbReference type="Gene3D" id="2.160.20.110">
    <property type="match status" value="1"/>
</dbReference>
<feature type="non-terminal residue" evidence="1">
    <location>
        <position position="1"/>
    </location>
</feature>
<gene>
    <name evidence="1" type="ORF">I9W95_12150</name>
</gene>
<proteinExistence type="predicted"/>
<accession>A0ABS7ZRW8</accession>
<keyword evidence="2" id="KW-1185">Reference proteome</keyword>
<dbReference type="EMBL" id="JAEDAH010000069">
    <property type="protein sequence ID" value="MCA6064360.1"/>
    <property type="molecule type" value="Genomic_DNA"/>
</dbReference>
<comment type="caution">
    <text evidence="1">The sequence shown here is derived from an EMBL/GenBank/DDBJ whole genome shotgun (WGS) entry which is preliminary data.</text>
</comment>
<organism evidence="1 2">
    <name type="scientific">Thalassolituus marinus</name>
    <dbReference type="NCBI Taxonomy" id="671053"/>
    <lineage>
        <taxon>Bacteria</taxon>
        <taxon>Pseudomonadati</taxon>
        <taxon>Pseudomonadota</taxon>
        <taxon>Gammaproteobacteria</taxon>
        <taxon>Oceanospirillales</taxon>
        <taxon>Oceanospirillaceae</taxon>
        <taxon>Thalassolituus</taxon>
    </lineage>
</organism>
<sequence>CVTDTTLYAGWGDAVYIDAEGNTQSYWKFGTNSQLPALNLNGTLYRDSDGDGAVDSDDLWPDNRAAAYDRDGDGYPDRWSANCDAQCRVTSGLALDKFPDNAAAWQDDDNDGQPESWDNNCDSSCQQASGLLFDLYPDDFDNDGLNTLQDPDDNNDGIEDADADSDGLIDVSTLTELNAIRYSLNGQGQRLSDSADIDSSGCPEQIVNGLPQPRCRGYELTADLDFDTNGDGQITELDDWWNNGEGWLPIGSYSNPFIATFDGRGHQIRNLWINRPGSNYSGLFASVREARL</sequence>
<dbReference type="Proteomes" id="UP000714380">
    <property type="component" value="Unassembled WGS sequence"/>
</dbReference>
<reference evidence="1 2" key="1">
    <citation type="submission" date="2020-12" db="EMBL/GenBank/DDBJ databases">
        <title>Novel Thalassolituus-related marine hydrocarbonoclastic bacteria mediated algae-derived hydrocarbons mineralization in twilight zone of the northern South China Sea.</title>
        <authorList>
            <person name="Dong C."/>
        </authorList>
    </citation>
    <scope>NUCLEOTIDE SEQUENCE [LARGE SCALE GENOMIC DNA]</scope>
    <source>
        <strain evidence="1 2">IMCC1826</strain>
    </source>
</reference>
<evidence type="ECO:0000313" key="2">
    <source>
        <dbReference type="Proteomes" id="UP000714380"/>
    </source>
</evidence>
<feature type="non-terminal residue" evidence="1">
    <location>
        <position position="292"/>
    </location>
</feature>
<protein>
    <submittedName>
        <fullName evidence="1">Autotransporter subunit C</fullName>
    </submittedName>
</protein>
<name>A0ABS7ZRW8_9GAMM</name>